<dbReference type="Gene3D" id="3.90.226.10">
    <property type="entry name" value="2-enoyl-CoA Hydratase, Chain A, domain 1"/>
    <property type="match status" value="1"/>
</dbReference>
<dbReference type="SUPFAM" id="SSF52096">
    <property type="entry name" value="ClpP/crotonase"/>
    <property type="match status" value="1"/>
</dbReference>
<keyword evidence="2" id="KW-0456">Lyase</keyword>
<dbReference type="InterPro" id="IPR001753">
    <property type="entry name" value="Enoyl-CoA_hydra/iso"/>
</dbReference>
<protein>
    <submittedName>
        <fullName evidence="2">2,3-dehydroadipyl-CoA hydratase</fullName>
        <ecNumber evidence="2">4.2.1.17</ecNumber>
    </submittedName>
</protein>
<dbReference type="NCBIfam" id="NF006452">
    <property type="entry name" value="PRK08788.1"/>
    <property type="match status" value="1"/>
</dbReference>
<comment type="similarity">
    <text evidence="1">Belongs to the enoyl-CoA hydratase/isomerase family.</text>
</comment>
<dbReference type="PROSITE" id="PS00166">
    <property type="entry name" value="ENOYL_COA_HYDRATASE"/>
    <property type="match status" value="1"/>
</dbReference>
<dbReference type="Gene3D" id="6.20.390.30">
    <property type="match status" value="1"/>
</dbReference>
<reference evidence="2" key="1">
    <citation type="submission" date="2016-10" db="EMBL/GenBank/DDBJ databases">
        <title>Sequence of Gallionella enrichment culture.</title>
        <authorList>
            <person name="Poehlein A."/>
            <person name="Muehling M."/>
            <person name="Daniel R."/>
        </authorList>
    </citation>
    <scope>NUCLEOTIDE SEQUENCE</scope>
</reference>
<dbReference type="CDD" id="cd06558">
    <property type="entry name" value="crotonase-like"/>
    <property type="match status" value="1"/>
</dbReference>
<dbReference type="PANTHER" id="PTHR11941:SF54">
    <property type="entry name" value="ENOYL-COA HYDRATASE, MITOCHONDRIAL"/>
    <property type="match status" value="1"/>
</dbReference>
<dbReference type="GO" id="GO:0004300">
    <property type="term" value="F:enoyl-CoA hydratase activity"/>
    <property type="evidence" value="ECO:0007669"/>
    <property type="project" value="UniProtKB-EC"/>
</dbReference>
<accession>A0A1J5T7U7</accession>
<dbReference type="InterPro" id="IPR018376">
    <property type="entry name" value="Enoyl-CoA_hyd/isom_CS"/>
</dbReference>
<dbReference type="AlphaFoldDB" id="A0A1J5T7U7"/>
<dbReference type="Pfam" id="PF00378">
    <property type="entry name" value="ECH_1"/>
    <property type="match status" value="1"/>
</dbReference>
<organism evidence="2">
    <name type="scientific">mine drainage metagenome</name>
    <dbReference type="NCBI Taxonomy" id="410659"/>
    <lineage>
        <taxon>unclassified sequences</taxon>
        <taxon>metagenomes</taxon>
        <taxon>ecological metagenomes</taxon>
    </lineage>
</organism>
<name>A0A1J5T7U7_9ZZZZ</name>
<evidence type="ECO:0000313" key="2">
    <source>
        <dbReference type="EMBL" id="OIR16195.1"/>
    </source>
</evidence>
<dbReference type="EC" id="4.2.1.17" evidence="2"/>
<evidence type="ECO:0000256" key="1">
    <source>
        <dbReference type="ARBA" id="ARBA00005254"/>
    </source>
</evidence>
<sequence length="301" mass="33754">MELVQNHHDLLKAEYSQLRIRFDSDHGVLWTQVSQDAVPCVTPELLKDLGDHHKAIENAKGKLLVGDELHEIRYSVLASITPGVFNLGGQLALFRQLIRNQDRESLLHYAVACIDVIFPRMRHFDLPLATITLLQGDALGGGLEAALASDVVIAERNCQLGFPEILFNLFPGMGAYSLIARKVSPKFAEKMILGGKIYGAEELHEIGLIDIIAEEGKGVETVNDYIKKQERRSNGFLAVQKARHRFNPLTYQELIDITTVWVDAALKLNEKDLKVMDRFVRSQEKLFLHPQAMPVRLPSAA</sequence>
<dbReference type="GO" id="GO:0006635">
    <property type="term" value="P:fatty acid beta-oxidation"/>
    <property type="evidence" value="ECO:0007669"/>
    <property type="project" value="TreeGrafter"/>
</dbReference>
<dbReference type="EMBL" id="MLJW01000007">
    <property type="protein sequence ID" value="OIR16195.1"/>
    <property type="molecule type" value="Genomic_DNA"/>
</dbReference>
<dbReference type="PANTHER" id="PTHR11941">
    <property type="entry name" value="ENOYL-COA HYDRATASE-RELATED"/>
    <property type="match status" value="1"/>
</dbReference>
<dbReference type="InterPro" id="IPR029045">
    <property type="entry name" value="ClpP/crotonase-like_dom_sf"/>
</dbReference>
<gene>
    <name evidence="2" type="primary">paaF_2</name>
    <name evidence="2" type="ORF">GALL_29150</name>
</gene>
<comment type="caution">
    <text evidence="2">The sequence shown here is derived from an EMBL/GenBank/DDBJ whole genome shotgun (WGS) entry which is preliminary data.</text>
</comment>
<proteinExistence type="inferred from homology"/>